<proteinExistence type="predicted"/>
<evidence type="ECO:0000313" key="2">
    <source>
        <dbReference type="EMBL" id="GFR25549.1"/>
    </source>
</evidence>
<dbReference type="OrthoDB" id="6430174at2759"/>
<keyword evidence="3" id="KW-1185">Reference proteome</keyword>
<name>A0A8X6INH3_TRICU</name>
<feature type="region of interest" description="Disordered" evidence="1">
    <location>
        <begin position="452"/>
        <end position="537"/>
    </location>
</feature>
<feature type="compositionally biased region" description="Low complexity" evidence="1">
    <location>
        <begin position="267"/>
        <end position="283"/>
    </location>
</feature>
<sequence>MANMLDNVAVRSIAKHRNKLMSLVESTKKRKKKKQKTWAVPPSNIEHLVFKKIPTSPIDPGPNLNGTRLQFCDETPTPDGYEGEEESCDELEIFKNNGFWVDADLTEAQIVFNDSGRMLLCVAGGSGAEFRRDRPQAGSRCSSQSFLVKNNANQQVMVEERCSTASADYVAARATLSLHLRSNKTPEKSRTCSKESSVAYRSRVIVVSGDDAVFGSETCSTTTTFKSNVVNGKRDTNTILVRYKPSKPVSADSDEELRFEFCPKNDSVPSSAVSSSPPSTISPENCSAKEKTSISAWAQIMELEGYRSPAIGLDNCPAKHVSSVIESDSLSNFSSLSCESYTSEFSSADRTSKHLEGSCCCDNQINNFVEEGRFRKYNIVSIASKCDTGSLSSSRLTDLTQFSTNVSHSSNNELMKDFILDQDVCNPVQTVSLKPKGPVQNRYCDVLSKNTSYTESGSSVSHVNSPSKFKSPMFRSESSRVFKVSPIERNKNRRKTLPDGNLSLNPSNASSNNHNANGKDQKSPEHDPNASWGRYNSRAMRDSVRKVAEKYAETVYMKRFTRSQLDSLPECKGVQLTRFAAPLNETDPTHLSKPTLHLQNRLYHPKRASSTSHLHEIPHEKDPASRSRLHIIMPASIGHGHSNMTNNFKRSFLPYESKDSRLYSKLEDVISNEDDSICSDDDPKSIQVSHVQFENISNSCLDKDGILIKDIVPNDNISKERKTRSVFSYPKRYQTAHSTNIYPKNFSSIECKISSGEAKHPVHLSVHMEEIKSKLCSDCSQSAELGPPSKQSACRAKHEFSDACPRKGIMISKVSLLKRAPLVINDSEASPSLYLRPLPLKKDVGSKFENGPGKCTMLTAREMAELVHGKVNTDPKLSQIGVTSKVSSWIQKQKDKRKPMFFIGDTPSFFIENSSENNTAANSKTTNRKSRRSSSLSSVREGEVSKNCNGSAGIKLSANSEEIFLKPNEHKGLFIKRTSSSCCNRGSTRRKDRQGSPASEEREFIKVSNCHRNQVDGCVASWNNGNHNKTCSYKPLLSNNESDEKDTAQYLDFQQREKFPESEVITPQLGGASFFKKNVDSSSPNKPLRAQREKYIRNSEILNLEIENNELICEDPLSSSLLQNWGSRHSYSVVTARNTELSDLTRPERSAVSKKLLNFKQITRALSLHSLKKKTKELPMCSNTATHLETPSVISFSKWTRGSKRKIENMKYGSLRKSISYCELTAKGAKVSGKLDCPINLFSNKKMSGHKPTFTPSKYSSCASSLRRSVSLYWQFPLHKNQEYAVENPKNDLLAKICFSRLYRRNTMMPFLREIRSKRHTMPDAPENFNNSVSRISRLDYKQPATQHNSLVSTLFFS</sequence>
<evidence type="ECO:0000256" key="1">
    <source>
        <dbReference type="SAM" id="MobiDB-lite"/>
    </source>
</evidence>
<protein>
    <submittedName>
        <fullName evidence="2">Uncharacterized protein</fullName>
    </submittedName>
</protein>
<dbReference type="Proteomes" id="UP000887116">
    <property type="component" value="Unassembled WGS sequence"/>
</dbReference>
<feature type="compositionally biased region" description="Low complexity" evidence="1">
    <location>
        <begin position="913"/>
        <end position="925"/>
    </location>
</feature>
<dbReference type="EMBL" id="BMAO01008680">
    <property type="protein sequence ID" value="GFR25549.1"/>
    <property type="molecule type" value="Genomic_DNA"/>
</dbReference>
<feature type="region of interest" description="Disordered" evidence="1">
    <location>
        <begin position="913"/>
        <end position="951"/>
    </location>
</feature>
<evidence type="ECO:0000313" key="3">
    <source>
        <dbReference type="Proteomes" id="UP000887116"/>
    </source>
</evidence>
<feature type="compositionally biased region" description="Basic and acidic residues" evidence="1">
    <location>
        <begin position="517"/>
        <end position="528"/>
    </location>
</feature>
<feature type="compositionally biased region" description="Low complexity" evidence="1">
    <location>
        <begin position="501"/>
        <end position="516"/>
    </location>
</feature>
<organism evidence="2 3">
    <name type="scientific">Trichonephila clavata</name>
    <name type="common">Joro spider</name>
    <name type="synonym">Nephila clavata</name>
    <dbReference type="NCBI Taxonomy" id="2740835"/>
    <lineage>
        <taxon>Eukaryota</taxon>
        <taxon>Metazoa</taxon>
        <taxon>Ecdysozoa</taxon>
        <taxon>Arthropoda</taxon>
        <taxon>Chelicerata</taxon>
        <taxon>Arachnida</taxon>
        <taxon>Araneae</taxon>
        <taxon>Araneomorphae</taxon>
        <taxon>Entelegynae</taxon>
        <taxon>Araneoidea</taxon>
        <taxon>Nephilidae</taxon>
        <taxon>Trichonephila</taxon>
    </lineage>
</organism>
<comment type="caution">
    <text evidence="2">The sequence shown here is derived from an EMBL/GenBank/DDBJ whole genome shotgun (WGS) entry which is preliminary data.</text>
</comment>
<reference evidence="2" key="1">
    <citation type="submission" date="2020-07" db="EMBL/GenBank/DDBJ databases">
        <title>Multicomponent nature underlies the extraordinary mechanical properties of spider dragline silk.</title>
        <authorList>
            <person name="Kono N."/>
            <person name="Nakamura H."/>
            <person name="Mori M."/>
            <person name="Yoshida Y."/>
            <person name="Ohtoshi R."/>
            <person name="Malay A.D."/>
            <person name="Moran D.A.P."/>
            <person name="Tomita M."/>
            <person name="Numata K."/>
            <person name="Arakawa K."/>
        </authorList>
    </citation>
    <scope>NUCLEOTIDE SEQUENCE</scope>
</reference>
<accession>A0A8X6INH3</accession>
<feature type="region of interest" description="Disordered" evidence="1">
    <location>
        <begin position="981"/>
        <end position="1000"/>
    </location>
</feature>
<feature type="region of interest" description="Disordered" evidence="1">
    <location>
        <begin position="266"/>
        <end position="285"/>
    </location>
</feature>
<gene>
    <name evidence="2" type="primary">AVEN_49448_1</name>
    <name evidence="2" type="ORF">TNCT_589412</name>
</gene>
<feature type="compositionally biased region" description="Low complexity" evidence="1">
    <location>
        <begin position="456"/>
        <end position="467"/>
    </location>
</feature>